<organism evidence="1 2">
    <name type="scientific">Paracraurococcus lichenis</name>
    <dbReference type="NCBI Taxonomy" id="3064888"/>
    <lineage>
        <taxon>Bacteria</taxon>
        <taxon>Pseudomonadati</taxon>
        <taxon>Pseudomonadota</taxon>
        <taxon>Alphaproteobacteria</taxon>
        <taxon>Acetobacterales</taxon>
        <taxon>Roseomonadaceae</taxon>
        <taxon>Paracraurococcus</taxon>
    </lineage>
</organism>
<dbReference type="RefSeq" id="WP_305106865.1">
    <property type="nucleotide sequence ID" value="NZ_JAUTWS010000038.1"/>
</dbReference>
<keyword evidence="2" id="KW-1185">Reference proteome</keyword>
<reference evidence="1 2" key="1">
    <citation type="submission" date="2023-08" db="EMBL/GenBank/DDBJ databases">
        <title>The draft genome sequence of Paracraurococcus sp. LOR1-02.</title>
        <authorList>
            <person name="Kingkaew E."/>
            <person name="Tanasupawat S."/>
        </authorList>
    </citation>
    <scope>NUCLEOTIDE SEQUENCE [LARGE SCALE GENOMIC DNA]</scope>
    <source>
        <strain evidence="1 2">LOR1-02</strain>
    </source>
</reference>
<sequence>MLVYGDRGRCEDPRDMLARLSAMRSRLAGAPAGLARQAALAGLLIEAGALLQGIADAERAGRGVDDASPAQEAVAALLLGLARALHAAWHGAAAPLPEIPRLPDLPERVETRLAEGFAFYALYPETYALAAAASGLPPATRVLGLRSIGAPLGAMVAAGLGAAAPVTLRPVGHPFRRELAVAPDLAARLAGDAPVAVVDEGPGLSGSSFGATADWLEARGVPPGRIAFFPSHGNPPGAMADPRHRARWEGAARHCYAFEAAVQPRLADWAADLVGPAEGPLQDVSGGAWRGRRQAVGADWPPAHPAQERRKYLLPAGGRTWLLKFAGLGAEGERKAERARRLAEAGFAPPVAGWRHGFLVQRWLVEARPLDPAQTDRDRLAARVGAYLEFRAHAFPAAPDRGAGPAELHAMARHNTAAALGEDAARGLDRWTPGELATLARRARPVETDNRLQAWEWLLLPDGRLLKADAVDHHAAHDLIGCQDIAWDVAGAMVELGIRPEVEADPALLEFLLPCYCAFQLGAWSMALDAAPDAAEAARLRGTVDRYAARLREALGR</sequence>
<dbReference type="Proteomes" id="UP001243009">
    <property type="component" value="Unassembled WGS sequence"/>
</dbReference>
<accession>A0ABT9E755</accession>
<evidence type="ECO:0000313" key="2">
    <source>
        <dbReference type="Proteomes" id="UP001243009"/>
    </source>
</evidence>
<dbReference type="EMBL" id="JAUTWS010000038">
    <property type="protein sequence ID" value="MDO9712009.1"/>
    <property type="molecule type" value="Genomic_DNA"/>
</dbReference>
<proteinExistence type="predicted"/>
<evidence type="ECO:0000313" key="1">
    <source>
        <dbReference type="EMBL" id="MDO9712009.1"/>
    </source>
</evidence>
<comment type="caution">
    <text evidence="1">The sequence shown here is derived from an EMBL/GenBank/DDBJ whole genome shotgun (WGS) entry which is preliminary data.</text>
</comment>
<protein>
    <submittedName>
        <fullName evidence="1">Uncharacterized protein</fullName>
    </submittedName>
</protein>
<gene>
    <name evidence="1" type="ORF">Q7A36_26945</name>
</gene>
<name>A0ABT9E755_9PROT</name>